<dbReference type="GO" id="GO:0016020">
    <property type="term" value="C:membrane"/>
    <property type="evidence" value="ECO:0007669"/>
    <property type="project" value="InterPro"/>
</dbReference>
<evidence type="ECO:0000256" key="1">
    <source>
        <dbReference type="ARBA" id="ARBA00001931"/>
    </source>
</evidence>
<dbReference type="GO" id="GO:0016614">
    <property type="term" value="F:oxidoreductase activity, acting on CH-OH group of donors"/>
    <property type="evidence" value="ECO:0007669"/>
    <property type="project" value="InterPro"/>
</dbReference>
<organism evidence="6 7">
    <name type="scientific">Terriglobus roseus</name>
    <dbReference type="NCBI Taxonomy" id="392734"/>
    <lineage>
        <taxon>Bacteria</taxon>
        <taxon>Pseudomonadati</taxon>
        <taxon>Acidobacteriota</taxon>
        <taxon>Terriglobia</taxon>
        <taxon>Terriglobales</taxon>
        <taxon>Acidobacteriaceae</taxon>
        <taxon>Terriglobus</taxon>
    </lineage>
</organism>
<proteinExistence type="inferred from homology"/>
<dbReference type="CDD" id="cd10280">
    <property type="entry name" value="PQQ_mGDH"/>
    <property type="match status" value="1"/>
</dbReference>
<dbReference type="OrthoDB" id="9794322at2"/>
<evidence type="ECO:0000313" key="6">
    <source>
        <dbReference type="EMBL" id="SEB99475.1"/>
    </source>
</evidence>
<dbReference type="Gene3D" id="2.140.10.10">
    <property type="entry name" value="Quinoprotein alcohol dehydrogenase-like superfamily"/>
    <property type="match status" value="2"/>
</dbReference>
<gene>
    <name evidence="6" type="ORF">SAMN05443244_2380</name>
</gene>
<comment type="similarity">
    <text evidence="2">Belongs to the bacterial PQQ dehydrogenase family.</text>
</comment>
<accession>A0A1H4NWR4</accession>
<name>A0A1H4NWR4_9BACT</name>
<evidence type="ECO:0000256" key="3">
    <source>
        <dbReference type="ARBA" id="ARBA00023002"/>
    </source>
</evidence>
<feature type="chain" id="PRO_5010260088" evidence="4">
    <location>
        <begin position="25"/>
        <end position="633"/>
    </location>
</feature>
<feature type="signal peptide" evidence="4">
    <location>
        <begin position="1"/>
        <end position="24"/>
    </location>
</feature>
<evidence type="ECO:0000259" key="5">
    <source>
        <dbReference type="Pfam" id="PF01011"/>
    </source>
</evidence>
<dbReference type="InterPro" id="IPR002372">
    <property type="entry name" value="PQQ_rpt_dom"/>
</dbReference>
<dbReference type="Pfam" id="PF01011">
    <property type="entry name" value="PQQ"/>
    <property type="match status" value="1"/>
</dbReference>
<reference evidence="6 7" key="1">
    <citation type="submission" date="2016-10" db="EMBL/GenBank/DDBJ databases">
        <authorList>
            <person name="de Groot N.N."/>
        </authorList>
    </citation>
    <scope>NUCLEOTIDE SEQUENCE [LARGE SCALE GENOMIC DNA]</scope>
    <source>
        <strain evidence="6 7">AB35.6</strain>
    </source>
</reference>
<evidence type="ECO:0000313" key="7">
    <source>
        <dbReference type="Proteomes" id="UP000182409"/>
    </source>
</evidence>
<dbReference type="RefSeq" id="WP_074654245.1">
    <property type="nucleotide sequence ID" value="NZ_FNSD01000001.1"/>
</dbReference>
<dbReference type="Proteomes" id="UP000182409">
    <property type="component" value="Unassembled WGS sequence"/>
</dbReference>
<dbReference type="SMART" id="SM00564">
    <property type="entry name" value="PQQ"/>
    <property type="match status" value="5"/>
</dbReference>
<dbReference type="GO" id="GO:0048038">
    <property type="term" value="F:quinone binding"/>
    <property type="evidence" value="ECO:0007669"/>
    <property type="project" value="InterPro"/>
</dbReference>
<sequence>MKLRLRRFAICLPLSIALSCAAQSVGDWPMYGHDDGSSRYSPLTDLNLKNVAGLKRAWTYHMAPATTVAAPAPPAGSLAARLRQRRTETTPLMVNGMLFLPTPYNSVLALDPVTGKQIWEHKLAAGANASTRGVAYWGGSGTTPARIVFGTSDGLLIALDAKTGEPAAGFGTDGIVDMKPGVQNGIANARVSMTSPPSIYKNVIITGSVVQESPSIGASGDARGWDAVTGKLLWQFHSVPRPGEPGNETWETPDSWKDRSGTNAWGFLSVDAQTGQVFLPFGSPTTDAYGGDRKGNNLYGDSLVALDASTGKLKWFYQLIHHDTWDYDPESAPILVTVHRGSKKIPAVVVTSKTGLIFVLDRNTGKPVYDVKETAVPASDVPGEFSVNTQPVPAKPAPLARMSFDPKDIATVTPEHQKFCENLLKSDGGLHNDGPFTRYGLKGSIVFPGTLGATNWHGGSYDPKLNYVFFNTIELADVGKDTPAPAGSPWPYQRAGYGRFWDGDKYWPCQQPPWGQMVALNLDTGEYAWRVPLGIIPELDAKGVHNTGAMNMGGSIATAGGLVFISATNDHHFRAFDAKTGKIAWDTEMEAGAYATPITYKAKDGKQYVVIVATGGGYYDKTGGDSVAAYALP</sequence>
<comment type="cofactor">
    <cofactor evidence="1">
        <name>pyrroloquinoline quinone</name>
        <dbReference type="ChEBI" id="CHEBI:58442"/>
    </cofactor>
</comment>
<dbReference type="AlphaFoldDB" id="A0A1H4NWR4"/>
<feature type="domain" description="Pyrrolo-quinoline quinone repeat" evidence="5">
    <location>
        <begin position="28"/>
        <end position="609"/>
    </location>
</feature>
<dbReference type="PANTHER" id="PTHR32303">
    <property type="entry name" value="QUINOPROTEIN ALCOHOL DEHYDROGENASE (CYTOCHROME C)"/>
    <property type="match status" value="1"/>
</dbReference>
<dbReference type="EMBL" id="FNSD01000001">
    <property type="protein sequence ID" value="SEB99475.1"/>
    <property type="molecule type" value="Genomic_DNA"/>
</dbReference>
<evidence type="ECO:0000256" key="4">
    <source>
        <dbReference type="SAM" id="SignalP"/>
    </source>
</evidence>
<keyword evidence="4" id="KW-0732">Signal</keyword>
<keyword evidence="3" id="KW-0560">Oxidoreductase</keyword>
<dbReference type="InterPro" id="IPR011047">
    <property type="entry name" value="Quinoprotein_ADH-like_sf"/>
</dbReference>
<dbReference type="PANTHER" id="PTHR32303:SF4">
    <property type="entry name" value="QUINOPROTEIN GLUCOSE DEHYDROGENASE"/>
    <property type="match status" value="1"/>
</dbReference>
<protein>
    <submittedName>
        <fullName evidence="6">Quinoprotein glucose dehydrogenase</fullName>
    </submittedName>
</protein>
<evidence type="ECO:0000256" key="2">
    <source>
        <dbReference type="ARBA" id="ARBA00008156"/>
    </source>
</evidence>
<dbReference type="PROSITE" id="PS51257">
    <property type="entry name" value="PROKAR_LIPOPROTEIN"/>
    <property type="match status" value="1"/>
</dbReference>
<dbReference type="InterPro" id="IPR018391">
    <property type="entry name" value="PQQ_b-propeller_rpt"/>
</dbReference>
<dbReference type="InterPro" id="IPR017511">
    <property type="entry name" value="PQQ_mDH"/>
</dbReference>
<dbReference type="SUPFAM" id="SSF50998">
    <property type="entry name" value="Quinoprotein alcohol dehydrogenase-like"/>
    <property type="match status" value="1"/>
</dbReference>